<name>A0ABY6B1Y1_9BURK</name>
<dbReference type="Proteomes" id="UP001064933">
    <property type="component" value="Chromosome"/>
</dbReference>
<reference evidence="1" key="1">
    <citation type="submission" date="2022-10" db="EMBL/GenBank/DDBJ databases">
        <title>Characterization and whole genome sequencing of a new Roseateles species, isolated from fresh water.</title>
        <authorList>
            <person name="Guliayeva D.Y."/>
            <person name="Akhremchuk A.E."/>
            <person name="Sikolenko M.A."/>
            <person name="Valentovich L.N."/>
            <person name="Sidarenka A.V."/>
        </authorList>
    </citation>
    <scope>NUCLEOTIDE SEQUENCE</scope>
    <source>
        <strain evidence="1">BIM B-1768</strain>
    </source>
</reference>
<protein>
    <recommendedName>
        <fullName evidence="3">DUF4864 domain-containing protein</fullName>
    </recommendedName>
</protein>
<gene>
    <name evidence="1" type="ORF">N4261_04440</name>
</gene>
<proteinExistence type="predicted"/>
<evidence type="ECO:0008006" key="3">
    <source>
        <dbReference type="Google" id="ProtNLM"/>
    </source>
</evidence>
<sequence>MPSQRLTESSVADQVLGHAHWPDQALQAARTQFAQSTALSGAGWHGPHDIQTLIGLQGQFLWSEDVFQVRTILFDFDPGHIGSEGRYQLVGGWTSTEQGRFQCVPNNPAIGYAFIALLPDGGEPRTVIVSGMMTGNDWKIYTAVLNKVGPNGPQLPPFSAVRLS</sequence>
<dbReference type="RefSeq" id="WP_261759013.1">
    <property type="nucleotide sequence ID" value="NZ_CP104562.2"/>
</dbReference>
<evidence type="ECO:0000313" key="2">
    <source>
        <dbReference type="Proteomes" id="UP001064933"/>
    </source>
</evidence>
<evidence type="ECO:0000313" key="1">
    <source>
        <dbReference type="EMBL" id="UXH79193.1"/>
    </source>
</evidence>
<accession>A0ABY6B1Y1</accession>
<organism evidence="1 2">
    <name type="scientific">Roseateles amylovorans</name>
    <dbReference type="NCBI Taxonomy" id="2978473"/>
    <lineage>
        <taxon>Bacteria</taxon>
        <taxon>Pseudomonadati</taxon>
        <taxon>Pseudomonadota</taxon>
        <taxon>Betaproteobacteria</taxon>
        <taxon>Burkholderiales</taxon>
        <taxon>Sphaerotilaceae</taxon>
        <taxon>Roseateles</taxon>
    </lineage>
</organism>
<dbReference type="EMBL" id="CP104562">
    <property type="protein sequence ID" value="UXH79193.1"/>
    <property type="molecule type" value="Genomic_DNA"/>
</dbReference>
<keyword evidence="2" id="KW-1185">Reference proteome</keyword>